<accession>A0ABY7T065</accession>
<organism evidence="1 2">
    <name type="scientific">Paracoccus stylophorae</name>
    <dbReference type="NCBI Taxonomy" id="659350"/>
    <lineage>
        <taxon>Bacteria</taxon>
        <taxon>Pseudomonadati</taxon>
        <taxon>Pseudomonadota</taxon>
        <taxon>Alphaproteobacteria</taxon>
        <taxon>Rhodobacterales</taxon>
        <taxon>Paracoccaceae</taxon>
        <taxon>Paracoccus</taxon>
    </lineage>
</organism>
<dbReference type="Gene3D" id="1.25.40.10">
    <property type="entry name" value="Tetratricopeptide repeat domain"/>
    <property type="match status" value="1"/>
</dbReference>
<evidence type="ECO:0000313" key="2">
    <source>
        <dbReference type="Proteomes" id="UP001218412"/>
    </source>
</evidence>
<dbReference type="InterPro" id="IPR011990">
    <property type="entry name" value="TPR-like_helical_dom_sf"/>
</dbReference>
<protein>
    <submittedName>
        <fullName evidence="1">DUF924 domain-containing protein</fullName>
    </submittedName>
</protein>
<dbReference type="SUPFAM" id="SSF48452">
    <property type="entry name" value="TPR-like"/>
    <property type="match status" value="1"/>
</dbReference>
<dbReference type="RefSeq" id="WP_272859648.1">
    <property type="nucleotide sequence ID" value="NZ_CP067134.1"/>
</dbReference>
<dbReference type="Pfam" id="PF06041">
    <property type="entry name" value="DUF924"/>
    <property type="match status" value="1"/>
</dbReference>
<dbReference type="InterPro" id="IPR010323">
    <property type="entry name" value="DUF924"/>
</dbReference>
<evidence type="ECO:0000313" key="1">
    <source>
        <dbReference type="EMBL" id="WCR11542.1"/>
    </source>
</evidence>
<dbReference type="EMBL" id="CP067134">
    <property type="protein sequence ID" value="WCR11542.1"/>
    <property type="molecule type" value="Genomic_DNA"/>
</dbReference>
<proteinExistence type="predicted"/>
<name>A0ABY7T065_9RHOB</name>
<gene>
    <name evidence="1" type="ORF">JHW45_03890</name>
</gene>
<dbReference type="Proteomes" id="UP001218412">
    <property type="component" value="Chromosome"/>
</dbReference>
<sequence>MDEKPGGKPWQEVLAFWFPEGRALDIDADAHKAHWFWRMRGGAHDDVIRRFADLTATAAAGGLASWESDPEGRLALVVVLDQFSRSVWQGSARAFAQDKAALALTMEGLSNGHYTALPTPWFKVVYGLPLGHCEGADHLARLDLLIRLREEIAAEAPEDLQPIYRSLVRQARDVRRVIKAFGRHPHRNRVLGRLSTPEEEAYLERGDFPHLRAFNGRDGGKD</sequence>
<reference evidence="1 2" key="1">
    <citation type="submission" date="2021-01" db="EMBL/GenBank/DDBJ databases">
        <title>Biogeographic distribution of Paracoccus.</title>
        <authorList>
            <person name="Hollensteiner J."/>
            <person name="Leineberger J."/>
            <person name="Brinkhoff T."/>
            <person name="Daniel R."/>
        </authorList>
    </citation>
    <scope>NUCLEOTIDE SEQUENCE [LARGE SCALE GENOMIC DNA]</scope>
    <source>
        <strain evidence="1 2">LMG25392</strain>
    </source>
</reference>
<keyword evidence="2" id="KW-1185">Reference proteome</keyword>
<dbReference type="Gene3D" id="1.20.58.320">
    <property type="entry name" value="TPR-like"/>
    <property type="match status" value="1"/>
</dbReference>